<evidence type="ECO:0000256" key="1">
    <source>
        <dbReference type="ARBA" id="ARBA00004123"/>
    </source>
</evidence>
<protein>
    <recommendedName>
        <fullName evidence="5">DNA endonuclease activator Ctp1 C-terminal domain-containing protein</fullName>
    </recommendedName>
</protein>
<evidence type="ECO:0000313" key="6">
    <source>
        <dbReference type="EMBL" id="KIJ27847.1"/>
    </source>
</evidence>
<dbReference type="Proteomes" id="UP000054279">
    <property type="component" value="Unassembled WGS sequence"/>
</dbReference>
<evidence type="ECO:0000256" key="2">
    <source>
        <dbReference type="ARBA" id="ARBA00022763"/>
    </source>
</evidence>
<reference evidence="6 7" key="1">
    <citation type="submission" date="2014-06" db="EMBL/GenBank/DDBJ databases">
        <title>Evolutionary Origins and Diversification of the Mycorrhizal Mutualists.</title>
        <authorList>
            <consortium name="DOE Joint Genome Institute"/>
            <consortium name="Mycorrhizal Genomics Consortium"/>
            <person name="Kohler A."/>
            <person name="Kuo A."/>
            <person name="Nagy L.G."/>
            <person name="Floudas D."/>
            <person name="Copeland A."/>
            <person name="Barry K.W."/>
            <person name="Cichocki N."/>
            <person name="Veneault-Fourrey C."/>
            <person name="LaButti K."/>
            <person name="Lindquist E.A."/>
            <person name="Lipzen A."/>
            <person name="Lundell T."/>
            <person name="Morin E."/>
            <person name="Murat C."/>
            <person name="Riley R."/>
            <person name="Ohm R."/>
            <person name="Sun H."/>
            <person name="Tunlid A."/>
            <person name="Henrissat B."/>
            <person name="Grigoriev I.V."/>
            <person name="Hibbett D.S."/>
            <person name="Martin F."/>
        </authorList>
    </citation>
    <scope>NUCLEOTIDE SEQUENCE [LARGE SCALE GENOMIC DNA]</scope>
    <source>
        <strain evidence="6 7">SS14</strain>
    </source>
</reference>
<accession>A0A0C9UFU4</accession>
<evidence type="ECO:0000256" key="3">
    <source>
        <dbReference type="ARBA" id="ARBA00023242"/>
    </source>
</evidence>
<feature type="region of interest" description="Disordered" evidence="4">
    <location>
        <begin position="381"/>
        <end position="419"/>
    </location>
</feature>
<sequence length="477" mass="52277">MVSVLDEGAAMHAKHEAERMPPPDTPIPSATTTEVDSTSKPRSTVRASSTVVGDQEEALPEPPLTEEESFTQPCSTMSGGSPSRVLSTSVRQEDPAKSPPSQDSVTEPASSFSVINASKSSSQCFVLVVDSSPEKGSKPVGNTTESDDDTDTPDTPSFKRKAASQLGFNGNINPKTPHDNLGETGSSHPRAKARGAAHPVTEPPPQKSFLTQTPTHHRLTRRTVSSVLAPDTPPKYNIGVRHSSSPPESPHMRRLVSKGKRKVAEMVPYDAEGEEESDGSPKAGPSKGKGKAATSVQKSASKKEGFKDYMKYKGKGRYSNAHAADTINAEFEIDPEKNRGVKFQYDAVVRDKNERKQLEAGDCECCRDYYEAVGPVPPRLQAPLWRSPSSSQQNRPCRYKQVNDDDPFTSSATKAHGKEIEAHKREISRHRHNWAPTNTPPDFWKIGFPDTQEVQEINQRAADMHARKFRRVEEDAE</sequence>
<evidence type="ECO:0000256" key="4">
    <source>
        <dbReference type="SAM" id="MobiDB-lite"/>
    </source>
</evidence>
<evidence type="ECO:0000313" key="7">
    <source>
        <dbReference type="Proteomes" id="UP000054279"/>
    </source>
</evidence>
<dbReference type="AlphaFoldDB" id="A0A0C9UFU4"/>
<feature type="region of interest" description="Disordered" evidence="4">
    <location>
        <begin position="130"/>
        <end position="305"/>
    </location>
</feature>
<feature type="domain" description="DNA endonuclease activator Ctp1 C-terminal" evidence="5">
    <location>
        <begin position="344"/>
        <end position="453"/>
    </location>
</feature>
<keyword evidence="2" id="KW-0227">DNA damage</keyword>
<name>A0A0C9UFU4_SPHS4</name>
<gene>
    <name evidence="6" type="ORF">M422DRAFT_270948</name>
</gene>
<feature type="compositionally biased region" description="Polar residues" evidence="4">
    <location>
        <begin position="99"/>
        <end position="116"/>
    </location>
</feature>
<feature type="compositionally biased region" description="Acidic residues" evidence="4">
    <location>
        <begin position="54"/>
        <end position="69"/>
    </location>
</feature>
<dbReference type="InterPro" id="IPR033316">
    <property type="entry name" value="RBBP8-like"/>
</dbReference>
<dbReference type="HOGENOM" id="CLU_572625_0_0_1"/>
<dbReference type="GO" id="GO:0010792">
    <property type="term" value="P:DNA double-strand break processing involved in repair via single-strand annealing"/>
    <property type="evidence" value="ECO:0007669"/>
    <property type="project" value="TreeGrafter"/>
</dbReference>
<evidence type="ECO:0000259" key="5">
    <source>
        <dbReference type="Pfam" id="PF08573"/>
    </source>
</evidence>
<feature type="compositionally biased region" description="Basic residues" evidence="4">
    <location>
        <begin position="252"/>
        <end position="261"/>
    </location>
</feature>
<dbReference type="PANTHER" id="PTHR15107:SF0">
    <property type="entry name" value="DNA ENDONUCLEASE ACTIVATOR CTP1 C-TERMINAL DOMAIN-CONTAINING PROTEIN"/>
    <property type="match status" value="1"/>
</dbReference>
<feature type="region of interest" description="Disordered" evidence="4">
    <location>
        <begin position="1"/>
        <end position="116"/>
    </location>
</feature>
<dbReference type="EMBL" id="KN837322">
    <property type="protein sequence ID" value="KIJ27847.1"/>
    <property type="molecule type" value="Genomic_DNA"/>
</dbReference>
<dbReference type="OrthoDB" id="5801062at2759"/>
<dbReference type="GO" id="GO:0003684">
    <property type="term" value="F:damaged DNA binding"/>
    <property type="evidence" value="ECO:0007669"/>
    <property type="project" value="TreeGrafter"/>
</dbReference>
<dbReference type="GO" id="GO:0005634">
    <property type="term" value="C:nucleus"/>
    <property type="evidence" value="ECO:0007669"/>
    <property type="project" value="UniProtKB-SubCell"/>
</dbReference>
<dbReference type="Pfam" id="PF08573">
    <property type="entry name" value="SAE2"/>
    <property type="match status" value="1"/>
</dbReference>
<keyword evidence="7" id="KW-1185">Reference proteome</keyword>
<dbReference type="InterPro" id="IPR013882">
    <property type="entry name" value="Ctp1_C"/>
</dbReference>
<feature type="compositionally biased region" description="Polar residues" evidence="4">
    <location>
        <begin position="28"/>
        <end position="52"/>
    </location>
</feature>
<keyword evidence="3" id="KW-0539">Nucleus</keyword>
<dbReference type="PANTHER" id="PTHR15107">
    <property type="entry name" value="RETINOBLASTOMA BINDING PROTEIN 8"/>
    <property type="match status" value="1"/>
</dbReference>
<proteinExistence type="predicted"/>
<comment type="subcellular location">
    <subcellularLocation>
        <location evidence="1">Nucleus</location>
    </subcellularLocation>
</comment>
<feature type="compositionally biased region" description="Polar residues" evidence="4">
    <location>
        <begin position="70"/>
        <end position="90"/>
    </location>
</feature>
<organism evidence="6 7">
    <name type="scientific">Sphaerobolus stellatus (strain SS14)</name>
    <dbReference type="NCBI Taxonomy" id="990650"/>
    <lineage>
        <taxon>Eukaryota</taxon>
        <taxon>Fungi</taxon>
        <taxon>Dikarya</taxon>
        <taxon>Basidiomycota</taxon>
        <taxon>Agaricomycotina</taxon>
        <taxon>Agaricomycetes</taxon>
        <taxon>Phallomycetidae</taxon>
        <taxon>Geastrales</taxon>
        <taxon>Sphaerobolaceae</taxon>
        <taxon>Sphaerobolus</taxon>
    </lineage>
</organism>